<organism evidence="7 8">
    <name type="scientific">Tilletiaria anomala (strain ATCC 24038 / CBS 436.72 / UBC 951)</name>
    <dbReference type="NCBI Taxonomy" id="1037660"/>
    <lineage>
        <taxon>Eukaryota</taxon>
        <taxon>Fungi</taxon>
        <taxon>Dikarya</taxon>
        <taxon>Basidiomycota</taxon>
        <taxon>Ustilaginomycotina</taxon>
        <taxon>Exobasidiomycetes</taxon>
        <taxon>Georgefischeriales</taxon>
        <taxon>Tilletiariaceae</taxon>
        <taxon>Tilletiaria</taxon>
    </lineage>
</organism>
<dbReference type="PANTHER" id="PTHR47966">
    <property type="entry name" value="BETA-SITE APP-CLEAVING ENZYME, ISOFORM A-RELATED"/>
    <property type="match status" value="1"/>
</dbReference>
<comment type="similarity">
    <text evidence="1 4">Belongs to the peptidase A1 family.</text>
</comment>
<keyword evidence="8" id="KW-1185">Reference proteome</keyword>
<dbReference type="InterPro" id="IPR021109">
    <property type="entry name" value="Peptidase_aspartic_dom_sf"/>
</dbReference>
<feature type="active site" evidence="3">
    <location>
        <position position="354"/>
    </location>
</feature>
<dbReference type="STRING" id="1037660.A0A066WEN6"/>
<evidence type="ECO:0000256" key="3">
    <source>
        <dbReference type="PIRSR" id="PIRSR601461-1"/>
    </source>
</evidence>
<dbReference type="InterPro" id="IPR034164">
    <property type="entry name" value="Pepsin-like_dom"/>
</dbReference>
<dbReference type="OrthoDB" id="771136at2759"/>
<keyword evidence="4 7" id="KW-0645">Protease</keyword>
<dbReference type="GeneID" id="25263165"/>
<dbReference type="AlphaFoldDB" id="A0A066WEN6"/>
<feature type="signal peptide" evidence="5">
    <location>
        <begin position="1"/>
        <end position="32"/>
    </location>
</feature>
<feature type="domain" description="Peptidase A1" evidence="6">
    <location>
        <begin position="161"/>
        <end position="466"/>
    </location>
</feature>
<gene>
    <name evidence="7" type="ORF">K437DRAFT_245291</name>
</gene>
<dbReference type="PRINTS" id="PR00792">
    <property type="entry name" value="PEPSIN"/>
</dbReference>
<protein>
    <submittedName>
        <fullName evidence="7">Acid protease</fullName>
    </submittedName>
</protein>
<dbReference type="GO" id="GO:0004190">
    <property type="term" value="F:aspartic-type endopeptidase activity"/>
    <property type="evidence" value="ECO:0007669"/>
    <property type="project" value="UniProtKB-KW"/>
</dbReference>
<dbReference type="InParanoid" id="A0A066WEN6"/>
<reference evidence="7 8" key="1">
    <citation type="submission" date="2014-05" db="EMBL/GenBank/DDBJ databases">
        <title>Draft genome sequence of a rare smut relative, Tilletiaria anomala UBC 951.</title>
        <authorList>
            <consortium name="DOE Joint Genome Institute"/>
            <person name="Toome M."/>
            <person name="Kuo A."/>
            <person name="Henrissat B."/>
            <person name="Lipzen A."/>
            <person name="Tritt A."/>
            <person name="Yoshinaga Y."/>
            <person name="Zane M."/>
            <person name="Barry K."/>
            <person name="Grigoriev I.V."/>
            <person name="Spatafora J.W."/>
            <person name="Aimea M.C."/>
        </authorList>
    </citation>
    <scope>NUCLEOTIDE SEQUENCE [LARGE SCALE GENOMIC DNA]</scope>
    <source>
        <strain evidence="7 8">UBC 951</strain>
    </source>
</reference>
<dbReference type="Gene3D" id="2.40.70.10">
    <property type="entry name" value="Acid Proteases"/>
    <property type="match status" value="2"/>
</dbReference>
<evidence type="ECO:0000259" key="6">
    <source>
        <dbReference type="PROSITE" id="PS51767"/>
    </source>
</evidence>
<evidence type="ECO:0000313" key="7">
    <source>
        <dbReference type="EMBL" id="KDN49220.1"/>
    </source>
</evidence>
<dbReference type="Pfam" id="PF00026">
    <property type="entry name" value="Asp"/>
    <property type="match status" value="1"/>
</dbReference>
<dbReference type="PROSITE" id="PS00141">
    <property type="entry name" value="ASP_PROTEASE"/>
    <property type="match status" value="1"/>
</dbReference>
<dbReference type="RefSeq" id="XP_013244303.1">
    <property type="nucleotide sequence ID" value="XM_013388849.1"/>
</dbReference>
<evidence type="ECO:0000313" key="8">
    <source>
        <dbReference type="Proteomes" id="UP000027361"/>
    </source>
</evidence>
<name>A0A066WEN6_TILAU</name>
<accession>A0A066WEN6</accession>
<feature type="active site" evidence="3">
    <location>
        <position position="179"/>
    </location>
</feature>
<dbReference type="OMA" id="TINATMT"/>
<dbReference type="InterPro" id="IPR001461">
    <property type="entry name" value="Aspartic_peptidase_A1"/>
</dbReference>
<dbReference type="HOGENOM" id="CLU_013253_1_2_1"/>
<dbReference type="FunCoup" id="A0A066WEN6">
    <property type="interactions" value="35"/>
</dbReference>
<evidence type="ECO:0000256" key="2">
    <source>
        <dbReference type="ARBA" id="ARBA00022750"/>
    </source>
</evidence>
<dbReference type="Proteomes" id="UP000027361">
    <property type="component" value="Unassembled WGS sequence"/>
</dbReference>
<dbReference type="InterPro" id="IPR033121">
    <property type="entry name" value="PEPTIDASE_A1"/>
</dbReference>
<keyword evidence="2 4" id="KW-0064">Aspartyl protease</keyword>
<dbReference type="SUPFAM" id="SSF50630">
    <property type="entry name" value="Acid proteases"/>
    <property type="match status" value="1"/>
</dbReference>
<keyword evidence="4" id="KW-0378">Hydrolase</keyword>
<dbReference type="GO" id="GO:0006508">
    <property type="term" value="P:proteolysis"/>
    <property type="evidence" value="ECO:0007669"/>
    <property type="project" value="UniProtKB-KW"/>
</dbReference>
<dbReference type="PROSITE" id="PS51767">
    <property type="entry name" value="PEPTIDASE_A1"/>
    <property type="match status" value="1"/>
</dbReference>
<proteinExistence type="inferred from homology"/>
<evidence type="ECO:0000256" key="1">
    <source>
        <dbReference type="ARBA" id="ARBA00007447"/>
    </source>
</evidence>
<dbReference type="InterPro" id="IPR001969">
    <property type="entry name" value="Aspartic_peptidase_AS"/>
</dbReference>
<evidence type="ECO:0000256" key="5">
    <source>
        <dbReference type="SAM" id="SignalP"/>
    </source>
</evidence>
<sequence>MMLASFSYPAGGLYTVTIAACTLLSLTSASSAAGVGRANPASPAAAGAAVLLSPPSSAAPLRNHAAAEWTARDTAISAATTSSSAPLSLPLQRRHVPNSHEYVQLTTAEWAGRQVQALRQKYSVTPRNPLEQDAIAPSSIQKRDALAASIPMYNVAADTSFYTTVSIGTPGQDFKVVLDTGSSDTWVSSAYFSPSQSSTFNSSSPPTPFSIQYGGGQVQGILGTDQMLLANHIVTGQTFAVANTISGGLLNGQVQGVMGMAFATLSTSGQNPLWYGAALSDQTFAYYFGRNSGPSASPTAGGIFTLGGTNTTLYQGDIKWVNVIHPKYWLVTLGGVSVLGKPVSLGSTVKAAIDTGTTLIGGPDDVIEALYKSIPGSVPLRVQKGFYTYPCSSTINATMTFGDQQYSIPDASFAAQTLGGGMCMGAFFGLGASGGDDAQWIVGTNFLSSLYTIFTINDNKPRVGFASLAANTTNDQTVSTTVQAAPDANAAVGLLRAAPAAALLSFAFVGIAASHVF</sequence>
<keyword evidence="5" id="KW-0732">Signal</keyword>
<dbReference type="CDD" id="cd05471">
    <property type="entry name" value="pepsin_like"/>
    <property type="match status" value="1"/>
</dbReference>
<dbReference type="EMBL" id="JMSN01000022">
    <property type="protein sequence ID" value="KDN49220.1"/>
    <property type="molecule type" value="Genomic_DNA"/>
</dbReference>
<feature type="chain" id="PRO_5001628956" evidence="5">
    <location>
        <begin position="33"/>
        <end position="517"/>
    </location>
</feature>
<comment type="caution">
    <text evidence="7">The sequence shown here is derived from an EMBL/GenBank/DDBJ whole genome shotgun (WGS) entry which is preliminary data.</text>
</comment>
<dbReference type="PANTHER" id="PTHR47966:SF57">
    <property type="entry name" value="PEPTIDASE A1 DOMAIN-CONTAINING PROTEIN"/>
    <property type="match status" value="1"/>
</dbReference>
<evidence type="ECO:0000256" key="4">
    <source>
        <dbReference type="RuleBase" id="RU000454"/>
    </source>
</evidence>